<evidence type="ECO:0000256" key="1">
    <source>
        <dbReference type="SAM" id="SignalP"/>
    </source>
</evidence>
<proteinExistence type="predicted"/>
<feature type="signal peptide" evidence="1">
    <location>
        <begin position="1"/>
        <end position="22"/>
    </location>
</feature>
<keyword evidence="1" id="KW-0732">Signal</keyword>
<reference evidence="3" key="1">
    <citation type="journal article" date="2019" name="Int. J. Syst. Evol. Microbiol.">
        <title>The Global Catalogue of Microorganisms (GCM) 10K type strain sequencing project: providing services to taxonomists for standard genome sequencing and annotation.</title>
        <authorList>
            <consortium name="The Broad Institute Genomics Platform"/>
            <consortium name="The Broad Institute Genome Sequencing Center for Infectious Disease"/>
            <person name="Wu L."/>
            <person name="Ma J."/>
        </authorList>
    </citation>
    <scope>NUCLEOTIDE SEQUENCE [LARGE SCALE GENOMIC DNA]</scope>
    <source>
        <strain evidence="3">CGMCC 1.10759</strain>
    </source>
</reference>
<accession>A0ABV8T3J6</accession>
<comment type="caution">
    <text evidence="2">The sequence shown here is derived from an EMBL/GenBank/DDBJ whole genome shotgun (WGS) entry which is preliminary data.</text>
</comment>
<dbReference type="EMBL" id="JBHSDU010000015">
    <property type="protein sequence ID" value="MFC4314075.1"/>
    <property type="molecule type" value="Genomic_DNA"/>
</dbReference>
<gene>
    <name evidence="2" type="ORF">ACFPN2_33690</name>
</gene>
<organism evidence="2 3">
    <name type="scientific">Steroidobacter flavus</name>
    <dbReference type="NCBI Taxonomy" id="1842136"/>
    <lineage>
        <taxon>Bacteria</taxon>
        <taxon>Pseudomonadati</taxon>
        <taxon>Pseudomonadota</taxon>
        <taxon>Gammaproteobacteria</taxon>
        <taxon>Steroidobacterales</taxon>
        <taxon>Steroidobacteraceae</taxon>
        <taxon>Steroidobacter</taxon>
    </lineage>
</organism>
<evidence type="ECO:0000313" key="3">
    <source>
        <dbReference type="Proteomes" id="UP001595904"/>
    </source>
</evidence>
<dbReference type="Proteomes" id="UP001595904">
    <property type="component" value="Unassembled WGS sequence"/>
</dbReference>
<protein>
    <submittedName>
        <fullName evidence="2">Uncharacterized protein</fullName>
    </submittedName>
</protein>
<sequence length="363" mass="39429">MIPRTSVLTSAVCLLLAGTASAGPYDALVFHHAPVHYQDTDSSDYPSDYITAFDYDSDRISTNNWDNRAGGLWPATVYYSVVESCSHYFVTYSFFHPRDWSDTIFDQEHENDLEGALLVVRKDGTSFGKLEGMITVFHTNFFSFTPAGSPLTDGNETIDGTVSFEAHNGVNRPKTVQEAKGHGLKAWPYASDFNGSVNQDGIIYYPTQGAAEYPTSGNDRFVPYRLVDIHAANGMWAAALNDATLPSSSAQTFNTWGTFKGDTSGGCGSGLKSCSSNSANTPWGWDDGDDGASYRGEFALDPAHLVDHYFNGTGTFSQQYVSNPYLQGLRAAGYNSAHLPSGFPSQLNLDAMYSKLTATCPAQ</sequence>
<feature type="chain" id="PRO_5045691849" evidence="1">
    <location>
        <begin position="23"/>
        <end position="363"/>
    </location>
</feature>
<name>A0ABV8T3J6_9GAMM</name>
<evidence type="ECO:0000313" key="2">
    <source>
        <dbReference type="EMBL" id="MFC4314075.1"/>
    </source>
</evidence>
<keyword evidence="3" id="KW-1185">Reference proteome</keyword>